<evidence type="ECO:0000313" key="15">
    <source>
        <dbReference type="Proteomes" id="UP000001926"/>
    </source>
</evidence>
<evidence type="ECO:0000256" key="9">
    <source>
        <dbReference type="ARBA" id="ARBA00048679"/>
    </source>
</evidence>
<keyword evidence="6 14" id="KW-0418">Kinase</keyword>
<dbReference type="SMART" id="SM00220">
    <property type="entry name" value="S_TKc"/>
    <property type="match status" value="1"/>
</dbReference>
<dbReference type="Gene3D" id="2.60.200.20">
    <property type="match status" value="1"/>
</dbReference>
<evidence type="ECO:0000256" key="2">
    <source>
        <dbReference type="ARBA" id="ARBA00012513"/>
    </source>
</evidence>
<comment type="catalytic activity">
    <reaction evidence="8">
        <text>L-threonyl-[protein] + ATP = O-phospho-L-threonyl-[protein] + ADP + H(+)</text>
        <dbReference type="Rhea" id="RHEA:46608"/>
        <dbReference type="Rhea" id="RHEA-COMP:11060"/>
        <dbReference type="Rhea" id="RHEA-COMP:11605"/>
        <dbReference type="ChEBI" id="CHEBI:15378"/>
        <dbReference type="ChEBI" id="CHEBI:30013"/>
        <dbReference type="ChEBI" id="CHEBI:30616"/>
        <dbReference type="ChEBI" id="CHEBI:61977"/>
        <dbReference type="ChEBI" id="CHEBI:456216"/>
        <dbReference type="EC" id="2.7.11.1"/>
    </reaction>
</comment>
<dbReference type="EMBL" id="DS571508">
    <property type="protein sequence ID" value="EAL43382.1"/>
    <property type="molecule type" value="Genomic_DNA"/>
</dbReference>
<dbReference type="PROSITE" id="PS00107">
    <property type="entry name" value="PROTEIN_KINASE_ATP"/>
    <property type="match status" value="1"/>
</dbReference>
<gene>
    <name evidence="14" type="ORF">EHI_144590</name>
</gene>
<evidence type="ECO:0000259" key="13">
    <source>
        <dbReference type="PROSITE" id="PS50011"/>
    </source>
</evidence>
<evidence type="ECO:0000256" key="4">
    <source>
        <dbReference type="ARBA" id="ARBA00022679"/>
    </source>
</evidence>
<dbReference type="InterPro" id="IPR008984">
    <property type="entry name" value="SMAD_FHA_dom_sf"/>
</dbReference>
<protein>
    <recommendedName>
        <fullName evidence="2">non-specific serine/threonine protein kinase</fullName>
        <ecNumber evidence="2">2.7.11.1</ecNumber>
    </recommendedName>
</protein>
<dbReference type="HOGENOM" id="CLU_000288_63_0_1"/>
<evidence type="ECO:0000256" key="5">
    <source>
        <dbReference type="ARBA" id="ARBA00022741"/>
    </source>
</evidence>
<dbReference type="CDD" id="cd05117">
    <property type="entry name" value="STKc_CAMK"/>
    <property type="match status" value="1"/>
</dbReference>
<dbReference type="OMA" id="RYYITQI"/>
<organism evidence="14 15">
    <name type="scientific">Entamoeba histolytica (strain ATCC 30459 / HM-1:IMSS / ABRM)</name>
    <dbReference type="NCBI Taxonomy" id="294381"/>
    <lineage>
        <taxon>Eukaryota</taxon>
        <taxon>Amoebozoa</taxon>
        <taxon>Evosea</taxon>
        <taxon>Archamoebae</taxon>
        <taxon>Mastigamoebida</taxon>
        <taxon>Entamoebidae</taxon>
        <taxon>Entamoeba</taxon>
    </lineage>
</organism>
<dbReference type="AlphaFoldDB" id="A0A8U0WPJ9"/>
<reference evidence="14" key="2">
    <citation type="submission" date="2007-03" db="EMBL/GenBank/DDBJ databases">
        <authorList>
            <person name="Lorenzi H."/>
            <person name="Amedeo P."/>
            <person name="Inman J."/>
            <person name="Schobel S."/>
            <person name="Caler E."/>
        </authorList>
    </citation>
    <scope>GENOME REANNOTATION</scope>
    <source>
        <strain evidence="14">HM-1:IMSS</strain>
    </source>
</reference>
<dbReference type="EC" id="2.7.11.1" evidence="2"/>
<evidence type="ECO:0000259" key="12">
    <source>
        <dbReference type="PROSITE" id="PS50006"/>
    </source>
</evidence>
<dbReference type="GO" id="GO:0005524">
    <property type="term" value="F:ATP binding"/>
    <property type="evidence" value="ECO:0007669"/>
    <property type="project" value="UniProtKB-UniRule"/>
</dbReference>
<evidence type="ECO:0000256" key="11">
    <source>
        <dbReference type="RuleBase" id="RU000304"/>
    </source>
</evidence>
<dbReference type="RefSeq" id="XP_648765.1">
    <property type="nucleotide sequence ID" value="XM_643673.1"/>
</dbReference>
<accession>A0A8U0WPJ9</accession>
<evidence type="ECO:0000256" key="10">
    <source>
        <dbReference type="PROSITE-ProRule" id="PRU10141"/>
    </source>
</evidence>
<dbReference type="Proteomes" id="UP000001926">
    <property type="component" value="Partially assembled WGS sequence"/>
</dbReference>
<dbReference type="GO" id="GO:0004674">
    <property type="term" value="F:protein serine/threonine kinase activity"/>
    <property type="evidence" value="ECO:0000318"/>
    <property type="project" value="GO_Central"/>
</dbReference>
<dbReference type="PROSITE" id="PS00108">
    <property type="entry name" value="PROTEIN_KINASE_ST"/>
    <property type="match status" value="1"/>
</dbReference>
<sequence length="398" mass="45996">MWGKFVCEQFHKEIPFNKGEMIIGRKAYEFLSSIVKVSVIHCIIKRSELPNLTVTTITDKSTNGTYLNGERLEKNLETYLSCFDEITFLNKITQPDYITFDYYDSTIIDLINKQCSLFKKYQLGKYIGKGSFGVVREIMELATNTKFAIKIINKEKAKNSLNQIHRECNTMKKINHPNSVKFKELFETNEMIFVIMELINGTTLEKVLKENSLSHQEKNDIIIELLQLLKYLHSIDIVHRDIKPENLMITRIKDEIHIKLIDFGFGKELTGTIHAATLCGTPLYAAPELFEDKKTGYDARKIDIWSAGVIIYIILTGRHPFCSNDYKIKELLDNIQHNSYSSFPCFNLLTDSQQLLLKGMFDSDVSKRFSASECLECLQRKRQKEISDVFCSSKKDII</sequence>
<evidence type="ECO:0000256" key="7">
    <source>
        <dbReference type="ARBA" id="ARBA00022840"/>
    </source>
</evidence>
<dbReference type="PROSITE" id="PS50006">
    <property type="entry name" value="FHA_DOMAIN"/>
    <property type="match status" value="1"/>
</dbReference>
<dbReference type="InterPro" id="IPR017441">
    <property type="entry name" value="Protein_kinase_ATP_BS"/>
</dbReference>
<dbReference type="GO" id="GO:0007165">
    <property type="term" value="P:signal transduction"/>
    <property type="evidence" value="ECO:0000318"/>
    <property type="project" value="GO_Central"/>
</dbReference>
<dbReference type="Pfam" id="PF00498">
    <property type="entry name" value="FHA"/>
    <property type="match status" value="1"/>
</dbReference>
<dbReference type="InterPro" id="IPR008271">
    <property type="entry name" value="Ser/Thr_kinase_AS"/>
</dbReference>
<feature type="domain" description="FHA" evidence="12">
    <location>
        <begin position="37"/>
        <end position="72"/>
    </location>
</feature>
<evidence type="ECO:0000256" key="6">
    <source>
        <dbReference type="ARBA" id="ARBA00022777"/>
    </source>
</evidence>
<keyword evidence="5 10" id="KW-0547">Nucleotide-binding</keyword>
<dbReference type="OrthoDB" id="40902at2759"/>
<keyword evidence="4" id="KW-0808">Transferase</keyword>
<dbReference type="KEGG" id="ehi:EHI_144590"/>
<keyword evidence="7 10" id="KW-0067">ATP-binding</keyword>
<reference evidence="14" key="1">
    <citation type="journal article" date="2005" name="Nature">
        <title>The genome of the protist parasite Entamoeba histolytica.</title>
        <authorList>
            <person name="Loftus B."/>
            <person name="Anderson I."/>
            <person name="Davies R."/>
            <person name="Alsmark U.C."/>
            <person name="Samuelson J."/>
            <person name="Amedeo P."/>
            <person name="Roncaglia P."/>
            <person name="Berriman M."/>
            <person name="Hirt R.P."/>
            <person name="Mann B.J."/>
            <person name="Nozaki T."/>
            <person name="Suh B."/>
            <person name="Pop M."/>
            <person name="Duchene M."/>
            <person name="Ackers J."/>
            <person name="Tannich E."/>
            <person name="Leippe M."/>
            <person name="Hofer M."/>
            <person name="Bruchhaus I."/>
            <person name="Willhoeft U."/>
            <person name="Bhattacharya A."/>
            <person name="Chillingworth T."/>
            <person name="Churcher C."/>
            <person name="Hance Z."/>
            <person name="Harris B."/>
            <person name="Harris D."/>
            <person name="Jagels K."/>
            <person name="Moule S."/>
            <person name="Mungall K."/>
            <person name="Ormond D."/>
            <person name="Squares R."/>
            <person name="Whitehead S."/>
            <person name="Quail M.A."/>
            <person name="Rabbinowitsch E."/>
            <person name="Norbertczak H."/>
            <person name="Price C."/>
            <person name="Wang Z."/>
            <person name="Guillen N."/>
            <person name="Gilchrist C."/>
            <person name="Stroup S.E."/>
            <person name="Bhattacharya S."/>
            <person name="Lohia A."/>
            <person name="Foster P.G."/>
            <person name="Sicheritz-Ponten T."/>
            <person name="Weber C."/>
            <person name="Singh U."/>
            <person name="Mukherjee C."/>
            <person name="El-Sayed N.M."/>
            <person name="Petri W.A.Jr."/>
            <person name="Clark C.G."/>
            <person name="Embley T.M."/>
            <person name="Barrell B."/>
            <person name="Fraser C.M."/>
            <person name="Hall N."/>
        </authorList>
    </citation>
    <scope>NUCLEOTIDE SEQUENCE [LARGE SCALE GENOMIC DNA]</scope>
    <source>
        <strain evidence="14">HM-1:IMSS</strain>
    </source>
</reference>
<evidence type="ECO:0000256" key="8">
    <source>
        <dbReference type="ARBA" id="ARBA00047899"/>
    </source>
</evidence>
<feature type="domain" description="Protein kinase" evidence="13">
    <location>
        <begin position="121"/>
        <end position="386"/>
    </location>
</feature>
<dbReference type="PANTHER" id="PTHR44167">
    <property type="entry name" value="OVARIAN-SPECIFIC SERINE/THREONINE-PROTEIN KINASE LOK-RELATED"/>
    <property type="match status" value="1"/>
</dbReference>
<dbReference type="InterPro" id="IPR000253">
    <property type="entry name" value="FHA_dom"/>
</dbReference>
<proteinExistence type="inferred from homology"/>
<dbReference type="Pfam" id="PF00069">
    <property type="entry name" value="Pkinase"/>
    <property type="match status" value="1"/>
</dbReference>
<dbReference type="GO" id="GO:0005737">
    <property type="term" value="C:cytoplasm"/>
    <property type="evidence" value="ECO:0000318"/>
    <property type="project" value="GO_Central"/>
</dbReference>
<evidence type="ECO:0000256" key="1">
    <source>
        <dbReference type="ARBA" id="ARBA00005354"/>
    </source>
</evidence>
<dbReference type="GeneID" id="3403042"/>
<dbReference type="SUPFAM" id="SSF49879">
    <property type="entry name" value="SMAD/FHA domain"/>
    <property type="match status" value="1"/>
</dbReference>
<dbReference type="SUPFAM" id="SSF56112">
    <property type="entry name" value="Protein kinase-like (PK-like)"/>
    <property type="match status" value="1"/>
</dbReference>
<evidence type="ECO:0000256" key="3">
    <source>
        <dbReference type="ARBA" id="ARBA00022527"/>
    </source>
</evidence>
<feature type="binding site" evidence="10">
    <location>
        <position position="150"/>
    </location>
    <ligand>
        <name>ATP</name>
        <dbReference type="ChEBI" id="CHEBI:30616"/>
    </ligand>
</feature>
<dbReference type="PANTHER" id="PTHR44167:SF30">
    <property type="entry name" value="PHOSPHORYLASE KINASE"/>
    <property type="match status" value="1"/>
</dbReference>
<evidence type="ECO:0000313" key="14">
    <source>
        <dbReference type="EMBL" id="EAL43382.1"/>
    </source>
</evidence>
<dbReference type="Gene3D" id="1.10.510.10">
    <property type="entry name" value="Transferase(Phosphotransferase) domain 1"/>
    <property type="match status" value="1"/>
</dbReference>
<dbReference type="FunFam" id="3.30.200.20:FF:000315">
    <property type="entry name" value="Calcium-dependent protein kinase 3"/>
    <property type="match status" value="1"/>
</dbReference>
<name>A0A8U0WPJ9_ENTH1</name>
<keyword evidence="3 11" id="KW-0723">Serine/threonine-protein kinase</keyword>
<comment type="catalytic activity">
    <reaction evidence="9">
        <text>L-seryl-[protein] + ATP = O-phospho-L-seryl-[protein] + ADP + H(+)</text>
        <dbReference type="Rhea" id="RHEA:17989"/>
        <dbReference type="Rhea" id="RHEA-COMP:9863"/>
        <dbReference type="Rhea" id="RHEA-COMP:11604"/>
        <dbReference type="ChEBI" id="CHEBI:15378"/>
        <dbReference type="ChEBI" id="CHEBI:29999"/>
        <dbReference type="ChEBI" id="CHEBI:30616"/>
        <dbReference type="ChEBI" id="CHEBI:83421"/>
        <dbReference type="ChEBI" id="CHEBI:456216"/>
        <dbReference type="EC" id="2.7.11.1"/>
    </reaction>
</comment>
<keyword evidence="15" id="KW-1185">Reference proteome</keyword>
<dbReference type="InterPro" id="IPR000719">
    <property type="entry name" value="Prot_kinase_dom"/>
</dbReference>
<comment type="similarity">
    <text evidence="1">Belongs to the protein kinase superfamily. CAMK Ser/Thr protein kinase family. CaMK subfamily.</text>
</comment>
<dbReference type="InterPro" id="IPR011009">
    <property type="entry name" value="Kinase-like_dom_sf"/>
</dbReference>
<dbReference type="FunFam" id="1.10.510.10:FF:000571">
    <property type="entry name" value="Maternal embryonic leucine zipper kinase"/>
    <property type="match status" value="1"/>
</dbReference>
<dbReference type="PROSITE" id="PS50011">
    <property type="entry name" value="PROTEIN_KINASE_DOM"/>
    <property type="match status" value="1"/>
</dbReference>